<feature type="domain" description="RRM" evidence="11">
    <location>
        <begin position="119"/>
        <end position="195"/>
    </location>
</feature>
<evidence type="ECO:0000256" key="8">
    <source>
        <dbReference type="ARBA" id="ARBA00023242"/>
    </source>
</evidence>
<dbReference type="CDD" id="cd21607">
    <property type="entry name" value="RRM3_HRB1_GBP2"/>
    <property type="match status" value="1"/>
</dbReference>
<dbReference type="Proteomes" id="UP000054886">
    <property type="component" value="Unassembled WGS sequence"/>
</dbReference>
<keyword evidence="4" id="KW-0963">Cytoplasm</keyword>
<dbReference type="GO" id="GO:0071028">
    <property type="term" value="P:nuclear mRNA surveillance"/>
    <property type="evidence" value="ECO:0007669"/>
    <property type="project" value="UniProtKB-ARBA"/>
</dbReference>
<feature type="domain" description="RRM" evidence="11">
    <location>
        <begin position="341"/>
        <end position="418"/>
    </location>
</feature>
<dbReference type="SMART" id="SM00360">
    <property type="entry name" value="RRM"/>
    <property type="match status" value="3"/>
</dbReference>
<dbReference type="FunFam" id="3.30.70.330:FF:000508">
    <property type="entry name" value="Protein HRB1"/>
    <property type="match status" value="1"/>
</dbReference>
<proteinExistence type="predicted"/>
<evidence type="ECO:0000256" key="7">
    <source>
        <dbReference type="ARBA" id="ARBA00022884"/>
    </source>
</evidence>
<dbReference type="PROSITE" id="PS50102">
    <property type="entry name" value="RRM"/>
    <property type="match status" value="3"/>
</dbReference>
<evidence type="ECO:0000256" key="5">
    <source>
        <dbReference type="ARBA" id="ARBA00022553"/>
    </source>
</evidence>
<dbReference type="OrthoDB" id="1049195at2759"/>
<evidence type="ECO:0000259" key="11">
    <source>
        <dbReference type="PROSITE" id="PS50102"/>
    </source>
</evidence>
<keyword evidence="5" id="KW-0597">Phosphoprotein</keyword>
<evidence type="ECO:0000256" key="9">
    <source>
        <dbReference type="PROSITE-ProRule" id="PRU00176"/>
    </source>
</evidence>
<dbReference type="PhylomeDB" id="A0A0W0DLF8"/>
<dbReference type="PANTHER" id="PTHR23003">
    <property type="entry name" value="RNA RECOGNITION MOTIF RRM DOMAIN CONTAINING PROTEIN"/>
    <property type="match status" value="1"/>
</dbReference>
<dbReference type="VEuPathDB" id="FungiDB:B1J91_B04807g"/>
<dbReference type="InterPro" id="IPR000504">
    <property type="entry name" value="RRM_dom"/>
</dbReference>
<name>A0A0W0DLF8_CANGB</name>
<protein>
    <submittedName>
        <fullName evidence="12">Protein HRB1</fullName>
    </submittedName>
</protein>
<dbReference type="InterPro" id="IPR050374">
    <property type="entry name" value="RRT5_SRSF_SR"/>
</dbReference>
<evidence type="ECO:0000256" key="2">
    <source>
        <dbReference type="ARBA" id="ARBA00004201"/>
    </source>
</evidence>
<comment type="subcellular location">
    <subcellularLocation>
        <location evidence="2">Cytoplasm</location>
        <location evidence="2">P-body</location>
    </subcellularLocation>
    <subcellularLocation>
        <location evidence="3">Cytoplasm</location>
        <location evidence="3">Stress granule</location>
    </subcellularLocation>
    <subcellularLocation>
        <location evidence="1">Nucleus</location>
    </subcellularLocation>
</comment>
<comment type="caution">
    <text evidence="12">The sequence shown here is derived from an EMBL/GenBank/DDBJ whole genome shotgun (WGS) entry which is preliminary data.</text>
</comment>
<dbReference type="InterPro" id="IPR035979">
    <property type="entry name" value="RBD_domain_sf"/>
</dbReference>
<dbReference type="GO" id="GO:0005634">
    <property type="term" value="C:nucleus"/>
    <property type="evidence" value="ECO:0007669"/>
    <property type="project" value="UniProtKB-SubCell"/>
</dbReference>
<feature type="region of interest" description="Disordered" evidence="10">
    <location>
        <begin position="1"/>
        <end position="103"/>
    </location>
</feature>
<dbReference type="VEuPathDB" id="FungiDB:CAGL0B04807g"/>
<dbReference type="CDD" id="cd21606">
    <property type="entry name" value="RRM2_HRB1_GBP2"/>
    <property type="match status" value="1"/>
</dbReference>
<dbReference type="VEuPathDB" id="FungiDB:GW608_B04653"/>
<dbReference type="Gene3D" id="3.30.70.330">
    <property type="match status" value="3"/>
</dbReference>
<dbReference type="SUPFAM" id="SSF54928">
    <property type="entry name" value="RNA-binding domain, RBD"/>
    <property type="match status" value="2"/>
</dbReference>
<dbReference type="GO" id="GO:0010494">
    <property type="term" value="C:cytoplasmic stress granule"/>
    <property type="evidence" value="ECO:0007669"/>
    <property type="project" value="UniProtKB-SubCell"/>
</dbReference>
<evidence type="ECO:0000256" key="6">
    <source>
        <dbReference type="ARBA" id="ARBA00022737"/>
    </source>
</evidence>
<dbReference type="GO" id="GO:0000932">
    <property type="term" value="C:P-body"/>
    <property type="evidence" value="ECO:0007669"/>
    <property type="project" value="UniProtKB-SubCell"/>
</dbReference>
<gene>
    <name evidence="12" type="ORF">AO440_000366</name>
</gene>
<reference evidence="12 13" key="1">
    <citation type="submission" date="2015-10" db="EMBL/GenBank/DDBJ databases">
        <title>Draft genomes sequences of Candida glabrata isolates 1A, 1B, 2A, 2B, 3A and 3B.</title>
        <authorList>
            <person name="Haavelsrud O.E."/>
            <person name="Gaustad P."/>
        </authorList>
    </citation>
    <scope>NUCLEOTIDE SEQUENCE [LARGE SCALE GENOMIC DNA]</scope>
    <source>
        <strain evidence="12">910700640</strain>
    </source>
</reference>
<feature type="domain" description="RRM" evidence="11">
    <location>
        <begin position="222"/>
        <end position="299"/>
    </location>
</feature>
<feature type="compositionally biased region" description="Gly residues" evidence="10">
    <location>
        <begin position="53"/>
        <end position="72"/>
    </location>
</feature>
<evidence type="ECO:0000313" key="13">
    <source>
        <dbReference type="Proteomes" id="UP000054886"/>
    </source>
</evidence>
<evidence type="ECO:0000256" key="4">
    <source>
        <dbReference type="ARBA" id="ARBA00022490"/>
    </source>
</evidence>
<evidence type="ECO:0000256" key="1">
    <source>
        <dbReference type="ARBA" id="ARBA00004123"/>
    </source>
</evidence>
<organism evidence="12 13">
    <name type="scientific">Candida glabrata</name>
    <name type="common">Yeast</name>
    <name type="synonym">Torulopsis glabrata</name>
    <dbReference type="NCBI Taxonomy" id="5478"/>
    <lineage>
        <taxon>Eukaryota</taxon>
        <taxon>Fungi</taxon>
        <taxon>Dikarya</taxon>
        <taxon>Ascomycota</taxon>
        <taxon>Saccharomycotina</taxon>
        <taxon>Saccharomycetes</taxon>
        <taxon>Saccharomycetales</taxon>
        <taxon>Saccharomycetaceae</taxon>
        <taxon>Nakaseomyces</taxon>
    </lineage>
</organism>
<keyword evidence="8" id="KW-0539">Nucleus</keyword>
<dbReference type="Pfam" id="PF00076">
    <property type="entry name" value="RRM_1"/>
    <property type="match status" value="3"/>
</dbReference>
<sequence length="419" mass="47351">MSDYPEYRSRSRSPSRRRLSVDDGMRAPRGGYGDAPRGRDRRYEDYRGDFRRGGYGGRRGSSRGRGFGGYRGYGAPPPRMGGRGFGRRGGYGHRPRGGPMMAREMEPPYEEKIDRNYDNSIFIGNLSFDATPEDLHDFFGQAGEVLRADIITSRGRHRGMGTVEFTSPEGVDNAIRDFNGVEFMGRPLFVRQDNPPPEPMESLPPMRERFNDYPPEGRPPMFEVFIVNLPYSMTWQTLKDLFREAGDVIRADIELDRNGFSRGFGTVFYGTQEEMFNAIERFNGFDVDGRILQVREGKNSTGYQAPYQAPPPPQEQEIEMEPPTGPSQFTENVVGGGERSTLIYCSNLPLTTATGDLYDLFETIGRVRHAELKFDESGAPTGIAVIEYENVEDADFCIQRLNNYNYGGCDLDISYAKYL</sequence>
<keyword evidence="6" id="KW-0677">Repeat</keyword>
<dbReference type="InterPro" id="IPR012677">
    <property type="entry name" value="Nucleotide-bd_a/b_plait_sf"/>
</dbReference>
<dbReference type="EMBL" id="LLZZ01000119">
    <property type="protein sequence ID" value="KTB03465.1"/>
    <property type="molecule type" value="Genomic_DNA"/>
</dbReference>
<evidence type="ECO:0000256" key="3">
    <source>
        <dbReference type="ARBA" id="ARBA00004210"/>
    </source>
</evidence>
<evidence type="ECO:0000256" key="10">
    <source>
        <dbReference type="SAM" id="MobiDB-lite"/>
    </source>
</evidence>
<dbReference type="VEuPathDB" id="FungiDB:GWK60_B04653"/>
<feature type="region of interest" description="Disordered" evidence="10">
    <location>
        <begin position="301"/>
        <end position="320"/>
    </location>
</feature>
<dbReference type="AlphaFoldDB" id="A0A0W0DLF8"/>
<dbReference type="GO" id="GO:0003729">
    <property type="term" value="F:mRNA binding"/>
    <property type="evidence" value="ECO:0007669"/>
    <property type="project" value="UniProtKB-ARBA"/>
</dbReference>
<feature type="compositionally biased region" description="Basic and acidic residues" evidence="10">
    <location>
        <begin position="36"/>
        <end position="52"/>
    </location>
</feature>
<dbReference type="VEuPathDB" id="FungiDB:GVI51_B04719"/>
<accession>A0A0W0DLF8</accession>
<evidence type="ECO:0000313" key="12">
    <source>
        <dbReference type="EMBL" id="KTB03465.1"/>
    </source>
</evidence>
<keyword evidence="7 9" id="KW-0694">RNA-binding</keyword>
<dbReference type="GO" id="GO:0003682">
    <property type="term" value="F:chromatin binding"/>
    <property type="evidence" value="ECO:0007669"/>
    <property type="project" value="UniProtKB-ARBA"/>
</dbReference>
<dbReference type="FunFam" id="3.30.70.330:FF:000362">
    <property type="entry name" value="GBP2p Poly(A+) RNA-binding protein"/>
    <property type="match status" value="1"/>
</dbReference>
<dbReference type="OMA" id="TNAADAW"/>
<dbReference type="PANTHER" id="PTHR23003:SF3">
    <property type="entry name" value="FI21236P1-RELATED"/>
    <property type="match status" value="1"/>
</dbReference>